<accession>A0A0P0RAU4</accession>
<organism evidence="1 2">
    <name type="scientific">Paraburkholderia caribensis MBA4</name>
    <dbReference type="NCBI Taxonomy" id="1323664"/>
    <lineage>
        <taxon>Bacteria</taxon>
        <taxon>Pseudomonadati</taxon>
        <taxon>Pseudomonadota</taxon>
        <taxon>Betaproteobacteria</taxon>
        <taxon>Burkholderiales</taxon>
        <taxon>Burkholderiaceae</taxon>
        <taxon>Paraburkholderia</taxon>
    </lineage>
</organism>
<name>A0A0P0RAU4_9BURK</name>
<evidence type="ECO:0000313" key="1">
    <source>
        <dbReference type="EMBL" id="ALL65280.1"/>
    </source>
</evidence>
<reference evidence="1 2" key="1">
    <citation type="journal article" date="2014" name="Genome Announc.">
        <title>Draft Genome Sequence of the Haloacid-Degrading Burkholderia caribensis Strain MBA4.</title>
        <authorList>
            <person name="Pan Y."/>
            <person name="Kong K.F."/>
            <person name="Tsang J.S."/>
        </authorList>
    </citation>
    <scope>NUCLEOTIDE SEQUENCE [LARGE SCALE GENOMIC DNA]</scope>
    <source>
        <strain evidence="1 2">MBA4</strain>
    </source>
</reference>
<dbReference type="EMBL" id="CP012746">
    <property type="protein sequence ID" value="ALL65280.1"/>
    <property type="molecule type" value="Genomic_DNA"/>
</dbReference>
<protein>
    <submittedName>
        <fullName evidence="1">Transcriptional regulator</fullName>
    </submittedName>
</protein>
<gene>
    <name evidence="1" type="ORF">K788_0004530</name>
</gene>
<dbReference type="RefSeq" id="WP_036005406.1">
    <property type="nucleotide sequence ID" value="NZ_CP012746.1"/>
</dbReference>
<dbReference type="GeneID" id="69969351"/>
<dbReference type="Proteomes" id="UP000019146">
    <property type="component" value="Chromosome 1"/>
</dbReference>
<sequence length="67" mass="7569">MFARISHLLGKMVAGRDVSLHGDYLASSSDLADLERRMRQVDEEDHAYRMPFCGAVSRDQNSFGSKH</sequence>
<proteinExistence type="predicted"/>
<dbReference type="InterPro" id="IPR021946">
    <property type="entry name" value="DUF3563"/>
</dbReference>
<dbReference type="KEGG" id="bcai:K788_0004530"/>
<evidence type="ECO:0000313" key="2">
    <source>
        <dbReference type="Proteomes" id="UP000019146"/>
    </source>
</evidence>
<dbReference type="Pfam" id="PF12086">
    <property type="entry name" value="DUF3563"/>
    <property type="match status" value="1"/>
</dbReference>
<dbReference type="AlphaFoldDB" id="A0A0P0RAU4"/>